<dbReference type="GO" id="GO:0005886">
    <property type="term" value="C:plasma membrane"/>
    <property type="evidence" value="ECO:0007669"/>
    <property type="project" value="UniProtKB-SubCell"/>
</dbReference>
<evidence type="ECO:0000313" key="9">
    <source>
        <dbReference type="EMBL" id="KAA6308733.1"/>
    </source>
</evidence>
<evidence type="ECO:0000256" key="3">
    <source>
        <dbReference type="ARBA" id="ARBA00022475"/>
    </source>
</evidence>
<name>A0A5J4PK17_9ZZZZ</name>
<dbReference type="SUPFAM" id="SSF103473">
    <property type="entry name" value="MFS general substrate transporter"/>
    <property type="match status" value="1"/>
</dbReference>
<feature type="transmembrane region" description="Helical" evidence="7">
    <location>
        <begin position="139"/>
        <end position="162"/>
    </location>
</feature>
<sequence length="179" mass="20085">MNTFGKFPRTFWIANVIELIERWAWYGFFMLFANYLTKSTDLGGLEFSQSQKGIIMGIGTGVLYFLPVLTGAIADRYGYKRVLFMAFTVYISAFILFPMFSSFTGVFCIFLYLALGAALFKPVISATIAKTTTEQTASIGFGIFYMMVNIGAFFGPLITLLFKMYGEIYQMCSSCSFAV</sequence>
<dbReference type="PROSITE" id="PS01023">
    <property type="entry name" value="PTR2_2"/>
    <property type="match status" value="1"/>
</dbReference>
<protein>
    <submittedName>
        <fullName evidence="9">Di-/tripeptide transporter</fullName>
    </submittedName>
</protein>
<feature type="domain" description="Major facilitator superfamily (MFS) profile" evidence="8">
    <location>
        <begin position="1"/>
        <end position="179"/>
    </location>
</feature>
<evidence type="ECO:0000256" key="2">
    <source>
        <dbReference type="ARBA" id="ARBA00022448"/>
    </source>
</evidence>
<dbReference type="Gene3D" id="1.20.1250.20">
    <property type="entry name" value="MFS general substrate transporter like domains"/>
    <property type="match status" value="1"/>
</dbReference>
<dbReference type="Pfam" id="PF07690">
    <property type="entry name" value="MFS_1"/>
    <property type="match status" value="1"/>
</dbReference>
<dbReference type="GO" id="GO:0022857">
    <property type="term" value="F:transmembrane transporter activity"/>
    <property type="evidence" value="ECO:0007669"/>
    <property type="project" value="InterPro"/>
</dbReference>
<evidence type="ECO:0000256" key="6">
    <source>
        <dbReference type="ARBA" id="ARBA00023136"/>
    </source>
</evidence>
<gene>
    <name evidence="9" type="ORF">EZS27_039653</name>
</gene>
<comment type="caution">
    <text evidence="9">The sequence shown here is derived from an EMBL/GenBank/DDBJ whole genome shotgun (WGS) entry which is preliminary data.</text>
</comment>
<proteinExistence type="predicted"/>
<feature type="transmembrane region" description="Helical" evidence="7">
    <location>
        <begin position="12"/>
        <end position="33"/>
    </location>
</feature>
<dbReference type="InterPro" id="IPR018456">
    <property type="entry name" value="PTR2_symporter_CS"/>
</dbReference>
<dbReference type="InterPro" id="IPR011701">
    <property type="entry name" value="MFS"/>
</dbReference>
<dbReference type="PANTHER" id="PTHR23517:SF2">
    <property type="entry name" value="MULTIDRUG RESISTANCE PROTEIN MDTH"/>
    <property type="match status" value="1"/>
</dbReference>
<dbReference type="PANTHER" id="PTHR23517">
    <property type="entry name" value="RESISTANCE PROTEIN MDTM, PUTATIVE-RELATED-RELATED"/>
    <property type="match status" value="1"/>
</dbReference>
<evidence type="ECO:0000256" key="4">
    <source>
        <dbReference type="ARBA" id="ARBA00022692"/>
    </source>
</evidence>
<dbReference type="EMBL" id="SNRY01008331">
    <property type="protein sequence ID" value="KAA6308733.1"/>
    <property type="molecule type" value="Genomic_DNA"/>
</dbReference>
<dbReference type="InterPro" id="IPR020846">
    <property type="entry name" value="MFS_dom"/>
</dbReference>
<accession>A0A5J4PK17</accession>
<evidence type="ECO:0000259" key="8">
    <source>
        <dbReference type="PROSITE" id="PS50850"/>
    </source>
</evidence>
<comment type="subcellular location">
    <subcellularLocation>
        <location evidence="1">Cell membrane</location>
        <topology evidence="1">Multi-pass membrane protein</topology>
    </subcellularLocation>
</comment>
<keyword evidence="6 7" id="KW-0472">Membrane</keyword>
<dbReference type="InterPro" id="IPR050171">
    <property type="entry name" value="MFS_Transporters"/>
</dbReference>
<evidence type="ECO:0000256" key="7">
    <source>
        <dbReference type="SAM" id="Phobius"/>
    </source>
</evidence>
<keyword evidence="4 7" id="KW-0812">Transmembrane</keyword>
<feature type="transmembrane region" description="Helical" evidence="7">
    <location>
        <begin position="86"/>
        <end position="119"/>
    </location>
</feature>
<dbReference type="InterPro" id="IPR036259">
    <property type="entry name" value="MFS_trans_sf"/>
</dbReference>
<evidence type="ECO:0000256" key="5">
    <source>
        <dbReference type="ARBA" id="ARBA00022989"/>
    </source>
</evidence>
<feature type="transmembrane region" description="Helical" evidence="7">
    <location>
        <begin position="53"/>
        <end position="74"/>
    </location>
</feature>
<evidence type="ECO:0000256" key="1">
    <source>
        <dbReference type="ARBA" id="ARBA00004651"/>
    </source>
</evidence>
<reference evidence="9" key="1">
    <citation type="submission" date="2019-03" db="EMBL/GenBank/DDBJ databases">
        <title>Single cell metagenomics reveals metabolic interactions within the superorganism composed of flagellate Streblomastix strix and complex community of Bacteroidetes bacteria on its surface.</title>
        <authorList>
            <person name="Treitli S.C."/>
            <person name="Kolisko M."/>
            <person name="Husnik F."/>
            <person name="Keeling P."/>
            <person name="Hampl V."/>
        </authorList>
    </citation>
    <scope>NUCLEOTIDE SEQUENCE</scope>
    <source>
        <strain evidence="9">STM</strain>
    </source>
</reference>
<keyword evidence="2" id="KW-0813">Transport</keyword>
<keyword evidence="5 7" id="KW-1133">Transmembrane helix</keyword>
<organism evidence="9">
    <name type="scientific">termite gut metagenome</name>
    <dbReference type="NCBI Taxonomy" id="433724"/>
    <lineage>
        <taxon>unclassified sequences</taxon>
        <taxon>metagenomes</taxon>
        <taxon>organismal metagenomes</taxon>
    </lineage>
</organism>
<keyword evidence="3" id="KW-1003">Cell membrane</keyword>
<dbReference type="GO" id="GO:0006857">
    <property type="term" value="P:oligopeptide transport"/>
    <property type="evidence" value="ECO:0007669"/>
    <property type="project" value="InterPro"/>
</dbReference>
<dbReference type="AlphaFoldDB" id="A0A5J4PK17"/>
<dbReference type="PROSITE" id="PS50850">
    <property type="entry name" value="MFS"/>
    <property type="match status" value="1"/>
</dbReference>